<protein>
    <submittedName>
        <fullName evidence="1">Unplaced genomic scaffold K443scaffold_210, whole genome shotgun sequence</fullName>
    </submittedName>
</protein>
<dbReference type="EMBL" id="KN838745">
    <property type="protein sequence ID" value="KIJ95718.1"/>
    <property type="molecule type" value="Genomic_DNA"/>
</dbReference>
<organism evidence="1 2">
    <name type="scientific">Laccaria amethystina LaAM-08-1</name>
    <dbReference type="NCBI Taxonomy" id="1095629"/>
    <lineage>
        <taxon>Eukaryota</taxon>
        <taxon>Fungi</taxon>
        <taxon>Dikarya</taxon>
        <taxon>Basidiomycota</taxon>
        <taxon>Agaricomycotina</taxon>
        <taxon>Agaricomycetes</taxon>
        <taxon>Agaricomycetidae</taxon>
        <taxon>Agaricales</taxon>
        <taxon>Agaricineae</taxon>
        <taxon>Hydnangiaceae</taxon>
        <taxon>Laccaria</taxon>
    </lineage>
</organism>
<sequence>MSTCVRACLSQTQRNHTYYSNKHVPNLVKPVCTGTDINKVAERCIFEVGLSI</sequence>
<dbReference type="AlphaFoldDB" id="A0A0C9X375"/>
<accession>A0A0C9X375</accession>
<dbReference type="Proteomes" id="UP000054477">
    <property type="component" value="Unassembled WGS sequence"/>
</dbReference>
<evidence type="ECO:0000313" key="1">
    <source>
        <dbReference type="EMBL" id="KIJ95718.1"/>
    </source>
</evidence>
<evidence type="ECO:0000313" key="2">
    <source>
        <dbReference type="Proteomes" id="UP000054477"/>
    </source>
</evidence>
<dbReference type="HOGENOM" id="CLU_3087578_0_0_1"/>
<reference evidence="2" key="2">
    <citation type="submission" date="2015-01" db="EMBL/GenBank/DDBJ databases">
        <title>Evolutionary Origins and Diversification of the Mycorrhizal Mutualists.</title>
        <authorList>
            <consortium name="DOE Joint Genome Institute"/>
            <consortium name="Mycorrhizal Genomics Consortium"/>
            <person name="Kohler A."/>
            <person name="Kuo A."/>
            <person name="Nagy L.G."/>
            <person name="Floudas D."/>
            <person name="Copeland A."/>
            <person name="Barry K.W."/>
            <person name="Cichocki N."/>
            <person name="Veneault-Fourrey C."/>
            <person name="LaButti K."/>
            <person name="Lindquist E.A."/>
            <person name="Lipzen A."/>
            <person name="Lundell T."/>
            <person name="Morin E."/>
            <person name="Murat C."/>
            <person name="Riley R."/>
            <person name="Ohm R."/>
            <person name="Sun H."/>
            <person name="Tunlid A."/>
            <person name="Henrissat B."/>
            <person name="Grigoriev I.V."/>
            <person name="Hibbett D.S."/>
            <person name="Martin F."/>
        </authorList>
    </citation>
    <scope>NUCLEOTIDE SEQUENCE [LARGE SCALE GENOMIC DNA]</scope>
    <source>
        <strain evidence="2">LaAM-08-1</strain>
    </source>
</reference>
<proteinExistence type="predicted"/>
<name>A0A0C9X375_9AGAR</name>
<reference evidence="1 2" key="1">
    <citation type="submission" date="2014-04" db="EMBL/GenBank/DDBJ databases">
        <authorList>
            <consortium name="DOE Joint Genome Institute"/>
            <person name="Kuo A."/>
            <person name="Kohler A."/>
            <person name="Nagy L.G."/>
            <person name="Floudas D."/>
            <person name="Copeland A."/>
            <person name="Barry K.W."/>
            <person name="Cichocki N."/>
            <person name="Veneault-Fourrey C."/>
            <person name="LaButti K."/>
            <person name="Lindquist E.A."/>
            <person name="Lipzen A."/>
            <person name="Lundell T."/>
            <person name="Morin E."/>
            <person name="Murat C."/>
            <person name="Sun H."/>
            <person name="Tunlid A."/>
            <person name="Henrissat B."/>
            <person name="Grigoriev I.V."/>
            <person name="Hibbett D.S."/>
            <person name="Martin F."/>
            <person name="Nordberg H.P."/>
            <person name="Cantor M.N."/>
            <person name="Hua S.X."/>
        </authorList>
    </citation>
    <scope>NUCLEOTIDE SEQUENCE [LARGE SCALE GENOMIC DNA]</scope>
    <source>
        <strain evidence="1 2">LaAM-08-1</strain>
    </source>
</reference>
<gene>
    <name evidence="1" type="ORF">K443DRAFT_682794</name>
</gene>
<keyword evidence="2" id="KW-1185">Reference proteome</keyword>